<dbReference type="SUPFAM" id="SSF160387">
    <property type="entry name" value="NosL/MerB-like"/>
    <property type="match status" value="1"/>
</dbReference>
<name>A0ABQ0CBL6_9PROT</name>
<evidence type="ECO:0008006" key="4">
    <source>
        <dbReference type="Google" id="ProtNLM"/>
    </source>
</evidence>
<feature type="chain" id="PRO_5045751846" description="NosL" evidence="1">
    <location>
        <begin position="24"/>
        <end position="173"/>
    </location>
</feature>
<sequence>MHRNPGVTRIAILFLTLMLTACGNGPEEKPPAPLEPTSSTKGFYCGMTLAEHPGPKGQIHVAGETGPLWFSSIRDALAYLQLEGATRRVRAFHVHDMGRADWNTPQAGTWIDATQAYFVLGSRREGGMGGSEVVPFGDKAKAEAFTAGFGGRVLDYTAIRKEEMFPAKGDAGG</sequence>
<dbReference type="Gene3D" id="3.30.70.2060">
    <property type="match status" value="1"/>
</dbReference>
<dbReference type="Proteomes" id="UP001628193">
    <property type="component" value="Unassembled WGS sequence"/>
</dbReference>
<reference evidence="2 3" key="2">
    <citation type="submission" date="2024-09" db="EMBL/GenBank/DDBJ databases">
        <title>Draft genome sequence of Candidatus Magnetaquicoccaceae bacterium FCR-1.</title>
        <authorList>
            <person name="Shimoshige H."/>
            <person name="Shimamura S."/>
            <person name="Taoka A."/>
            <person name="Kobayashi H."/>
            <person name="Maekawa T."/>
        </authorList>
    </citation>
    <scope>NUCLEOTIDE SEQUENCE [LARGE SCALE GENOMIC DNA]</scope>
    <source>
        <strain evidence="2 3">FCR-1</strain>
    </source>
</reference>
<dbReference type="InterPro" id="IPR008719">
    <property type="entry name" value="N2O_reductase_NosL"/>
</dbReference>
<keyword evidence="1" id="KW-0732">Signal</keyword>
<dbReference type="Pfam" id="PF05573">
    <property type="entry name" value="NosL"/>
    <property type="match status" value="1"/>
</dbReference>
<accession>A0ABQ0CBL6</accession>
<dbReference type="PANTHER" id="PTHR41247">
    <property type="entry name" value="HTH-TYPE TRANSCRIPTIONAL REPRESSOR YCNK"/>
    <property type="match status" value="1"/>
</dbReference>
<gene>
    <name evidence="2" type="ORF">SIID45300_02623</name>
</gene>
<evidence type="ECO:0000256" key="1">
    <source>
        <dbReference type="SAM" id="SignalP"/>
    </source>
</evidence>
<dbReference type="PROSITE" id="PS51257">
    <property type="entry name" value="PROKAR_LIPOPROTEIN"/>
    <property type="match status" value="1"/>
</dbReference>
<feature type="signal peptide" evidence="1">
    <location>
        <begin position="1"/>
        <end position="23"/>
    </location>
</feature>
<dbReference type="Gene3D" id="3.30.70.2050">
    <property type="match status" value="1"/>
</dbReference>
<evidence type="ECO:0000313" key="3">
    <source>
        <dbReference type="Proteomes" id="UP001628193"/>
    </source>
</evidence>
<protein>
    <recommendedName>
        <fullName evidence="4">NosL</fullName>
    </recommendedName>
</protein>
<keyword evidence="3" id="KW-1185">Reference proteome</keyword>
<comment type="caution">
    <text evidence="2">The sequence shown here is derived from an EMBL/GenBank/DDBJ whole genome shotgun (WGS) entry which is preliminary data.</text>
</comment>
<reference evidence="2 3" key="1">
    <citation type="submission" date="2024-05" db="EMBL/GenBank/DDBJ databases">
        <authorList>
            <consortium name="Candidatus Magnetaquicoccaceae bacterium FCR-1 genome sequencing consortium"/>
            <person name="Shimoshige H."/>
            <person name="Shimamura S."/>
            <person name="Taoka A."/>
            <person name="Kobayashi H."/>
            <person name="Maekawa T."/>
        </authorList>
    </citation>
    <scope>NUCLEOTIDE SEQUENCE [LARGE SCALE GENOMIC DNA]</scope>
    <source>
        <strain evidence="2 3">FCR-1</strain>
    </source>
</reference>
<organism evidence="2 3">
    <name type="scientific">Candidatus Magnetaquiglobus chichijimensis</name>
    <dbReference type="NCBI Taxonomy" id="3141448"/>
    <lineage>
        <taxon>Bacteria</taxon>
        <taxon>Pseudomonadati</taxon>
        <taxon>Pseudomonadota</taxon>
        <taxon>Magnetococcia</taxon>
        <taxon>Magnetococcales</taxon>
        <taxon>Candidatus Magnetaquicoccaceae</taxon>
        <taxon>Candidatus Magnetaquiglobus</taxon>
    </lineage>
</organism>
<dbReference type="EMBL" id="BAAFGK010000004">
    <property type="protein sequence ID" value="GAB0058277.1"/>
    <property type="molecule type" value="Genomic_DNA"/>
</dbReference>
<evidence type="ECO:0000313" key="2">
    <source>
        <dbReference type="EMBL" id="GAB0058277.1"/>
    </source>
</evidence>
<dbReference type="PANTHER" id="PTHR41247:SF1">
    <property type="entry name" value="HTH-TYPE TRANSCRIPTIONAL REPRESSOR YCNK"/>
    <property type="match status" value="1"/>
</dbReference>
<proteinExistence type="predicted"/>